<dbReference type="Gene3D" id="3.30.710.10">
    <property type="entry name" value="Potassium Channel Kv1.1, Chain A"/>
    <property type="match status" value="1"/>
</dbReference>
<dbReference type="PROSITE" id="PS51649">
    <property type="entry name" value="NPH3"/>
    <property type="match status" value="1"/>
</dbReference>
<dbReference type="InterPro" id="IPR027356">
    <property type="entry name" value="NPH3_dom"/>
</dbReference>
<evidence type="ECO:0000256" key="2">
    <source>
        <dbReference type="ARBA" id="ARBA00022786"/>
    </source>
</evidence>
<keyword evidence="7" id="KW-1185">Reference proteome</keyword>
<feature type="region of interest" description="Disordered" evidence="4">
    <location>
        <begin position="510"/>
        <end position="587"/>
    </location>
</feature>
<comment type="caution">
    <text evidence="6">The sequence shown here is derived from an EMBL/GenBank/DDBJ whole genome shotgun (WGS) entry which is preliminary data.</text>
</comment>
<dbReference type="InterPro" id="IPR043454">
    <property type="entry name" value="NPH3/RPT2-like"/>
</dbReference>
<feature type="domain" description="NPH3" evidence="5">
    <location>
        <begin position="235"/>
        <end position="491"/>
    </location>
</feature>
<name>A0A8J5FEF8_ZINOF</name>
<dbReference type="AlphaFoldDB" id="A0A8J5FEF8"/>
<dbReference type="Pfam" id="PF03000">
    <property type="entry name" value="NPH3"/>
    <property type="match status" value="1"/>
</dbReference>
<dbReference type="InterPro" id="IPR011333">
    <property type="entry name" value="SKP1/BTB/POZ_sf"/>
</dbReference>
<evidence type="ECO:0000256" key="4">
    <source>
        <dbReference type="SAM" id="MobiDB-lite"/>
    </source>
</evidence>
<dbReference type="Proteomes" id="UP000734854">
    <property type="component" value="Unassembled WGS sequence"/>
</dbReference>
<reference evidence="6 7" key="1">
    <citation type="submission" date="2020-08" db="EMBL/GenBank/DDBJ databases">
        <title>Plant Genome Project.</title>
        <authorList>
            <person name="Zhang R.-G."/>
        </authorList>
    </citation>
    <scope>NUCLEOTIDE SEQUENCE [LARGE SCALE GENOMIC DNA]</scope>
    <source>
        <tissue evidence="6">Rhizome</tissue>
    </source>
</reference>
<dbReference type="GO" id="GO:0016567">
    <property type="term" value="P:protein ubiquitination"/>
    <property type="evidence" value="ECO:0007669"/>
    <property type="project" value="UniProtKB-UniPathway"/>
</dbReference>
<dbReference type="PANTHER" id="PTHR32370">
    <property type="entry name" value="OS12G0117600 PROTEIN"/>
    <property type="match status" value="1"/>
</dbReference>
<organism evidence="6 7">
    <name type="scientific">Zingiber officinale</name>
    <name type="common">Ginger</name>
    <name type="synonym">Amomum zingiber</name>
    <dbReference type="NCBI Taxonomy" id="94328"/>
    <lineage>
        <taxon>Eukaryota</taxon>
        <taxon>Viridiplantae</taxon>
        <taxon>Streptophyta</taxon>
        <taxon>Embryophyta</taxon>
        <taxon>Tracheophyta</taxon>
        <taxon>Spermatophyta</taxon>
        <taxon>Magnoliopsida</taxon>
        <taxon>Liliopsida</taxon>
        <taxon>Zingiberales</taxon>
        <taxon>Zingiberaceae</taxon>
        <taxon>Zingiber</taxon>
    </lineage>
</organism>
<evidence type="ECO:0000313" key="7">
    <source>
        <dbReference type="Proteomes" id="UP000734854"/>
    </source>
</evidence>
<feature type="compositionally biased region" description="Basic residues" evidence="4">
    <location>
        <begin position="578"/>
        <end position="587"/>
    </location>
</feature>
<comment type="pathway">
    <text evidence="1">Protein modification; protein ubiquitination.</text>
</comment>
<proteinExistence type="inferred from homology"/>
<evidence type="ECO:0000256" key="3">
    <source>
        <dbReference type="PROSITE-ProRule" id="PRU00982"/>
    </source>
</evidence>
<dbReference type="UniPathway" id="UPA00143"/>
<evidence type="ECO:0000313" key="6">
    <source>
        <dbReference type="EMBL" id="KAG6486474.1"/>
    </source>
</evidence>
<evidence type="ECO:0000259" key="5">
    <source>
        <dbReference type="PROSITE" id="PS51649"/>
    </source>
</evidence>
<dbReference type="SUPFAM" id="SSF54695">
    <property type="entry name" value="POZ domain"/>
    <property type="match status" value="1"/>
</dbReference>
<gene>
    <name evidence="6" type="ORF">ZIOFF_055050</name>
</gene>
<comment type="similarity">
    <text evidence="3">Belongs to the NPH3 family.</text>
</comment>
<protein>
    <recommendedName>
        <fullName evidence="5">NPH3 domain-containing protein</fullName>
    </recommendedName>
</protein>
<keyword evidence="2" id="KW-0833">Ubl conjugation pathway</keyword>
<evidence type="ECO:0000256" key="1">
    <source>
        <dbReference type="ARBA" id="ARBA00004906"/>
    </source>
</evidence>
<dbReference type="EMBL" id="JACMSC010000015">
    <property type="protein sequence ID" value="KAG6486474.1"/>
    <property type="molecule type" value="Genomic_DNA"/>
</dbReference>
<sequence length="587" mass="65297">MKFMKLGSKPDSFQGDEKDQRFVASELAADIIVHVGEVKFHLHKIRLNSFPSALHQIVYSKWSDRYMQFPLLSKSYLLQKLLMASNDDKVDEICITDIPGGATAFETCAKFCYGMTVTLNAHNVAATRCAAEYLEMHETVEKGNLAYKIEVFLRTSIFRSWKDSIIVLHTTRSLLPWAEDLELITHCIDSIASNACVDTSKVEWSYTYNRKQLLSEVLNPQQWNGVRKQNQVPKDWWVEDLFELQVHFFKKIILAISARGRMSSQVIGAALEAYTCHRLSSLGRESMRKGGDSMTTSFVETVISLLPLEKGSVSSKFLLRLLKVGNLLSIGETGKKELTKRIGRQLEDASVRDLLIPASAESAMYDIDMILSLVEEFNCSALASGNSRTVVAKLVDGYLLEVAQDPNLPLSKFVDLAELVPNELRPLHDQLYHAIDAYLKGHPALGKRERKRLCGLLNCKKLSVDACAHALQNERLPLRMVVQIMYVEHMRVSISMASCQGGCSRSAMATETQDAPVDSSGDDGRSINNGKTTRGMVLPKKILKKLLSSTGQSGENNGSSDASGSPILANPEKQKLTPPRKARHSVS</sequence>
<accession>A0A8J5FEF8</accession>
<feature type="compositionally biased region" description="Polar residues" evidence="4">
    <location>
        <begin position="548"/>
        <end position="563"/>
    </location>
</feature>